<dbReference type="RefSeq" id="WP_125693321.1">
    <property type="nucleotide sequence ID" value="NZ_JBHSSK010000021.1"/>
</dbReference>
<keyword evidence="3" id="KW-1185">Reference proteome</keyword>
<sequence length="158" mass="18032">MKSLHQVSDKPLRDLLAARTARYLALYAKALPILVILILLNCQFTVGRFVFTWNAESWYLVICYLAFPWVHVLFNHLLVRRTNANHPTDQPKAVAPKAKTYAAGLPMTPIQDFSGSEDHLLPRLLRALVEFTFAPIILLILPVMLGFRHGHRRHQLNG</sequence>
<gene>
    <name evidence="2" type="ORF">ACFP1G_06760</name>
</gene>
<feature type="transmembrane region" description="Helical" evidence="1">
    <location>
        <begin position="21"/>
        <end position="46"/>
    </location>
</feature>
<evidence type="ECO:0000313" key="3">
    <source>
        <dbReference type="Proteomes" id="UP001596254"/>
    </source>
</evidence>
<name>A0ABW1SSM6_9LACO</name>
<feature type="transmembrane region" description="Helical" evidence="1">
    <location>
        <begin position="127"/>
        <end position="147"/>
    </location>
</feature>
<keyword evidence="1" id="KW-0812">Transmembrane</keyword>
<feature type="transmembrane region" description="Helical" evidence="1">
    <location>
        <begin position="58"/>
        <end position="78"/>
    </location>
</feature>
<dbReference type="Proteomes" id="UP001596254">
    <property type="component" value="Unassembled WGS sequence"/>
</dbReference>
<evidence type="ECO:0000256" key="1">
    <source>
        <dbReference type="SAM" id="Phobius"/>
    </source>
</evidence>
<organism evidence="2 3">
    <name type="scientific">Levilactobacillus tongjiangensis</name>
    <dbReference type="NCBI Taxonomy" id="2486023"/>
    <lineage>
        <taxon>Bacteria</taxon>
        <taxon>Bacillati</taxon>
        <taxon>Bacillota</taxon>
        <taxon>Bacilli</taxon>
        <taxon>Lactobacillales</taxon>
        <taxon>Lactobacillaceae</taxon>
        <taxon>Levilactobacillus</taxon>
    </lineage>
</organism>
<reference evidence="3" key="1">
    <citation type="journal article" date="2019" name="Int. J. Syst. Evol. Microbiol.">
        <title>The Global Catalogue of Microorganisms (GCM) 10K type strain sequencing project: providing services to taxonomists for standard genome sequencing and annotation.</title>
        <authorList>
            <consortium name="The Broad Institute Genomics Platform"/>
            <consortium name="The Broad Institute Genome Sequencing Center for Infectious Disease"/>
            <person name="Wu L."/>
            <person name="Ma J."/>
        </authorList>
    </citation>
    <scope>NUCLEOTIDE SEQUENCE [LARGE SCALE GENOMIC DNA]</scope>
    <source>
        <strain evidence="3">CCM 8905</strain>
    </source>
</reference>
<proteinExistence type="predicted"/>
<protein>
    <submittedName>
        <fullName evidence="2">Uncharacterized protein</fullName>
    </submittedName>
</protein>
<comment type="caution">
    <text evidence="2">The sequence shown here is derived from an EMBL/GenBank/DDBJ whole genome shotgun (WGS) entry which is preliminary data.</text>
</comment>
<keyword evidence="1" id="KW-0472">Membrane</keyword>
<keyword evidence="1" id="KW-1133">Transmembrane helix</keyword>
<evidence type="ECO:0000313" key="2">
    <source>
        <dbReference type="EMBL" id="MFC6207177.1"/>
    </source>
</evidence>
<dbReference type="EMBL" id="JBHSSK010000021">
    <property type="protein sequence ID" value="MFC6207177.1"/>
    <property type="molecule type" value="Genomic_DNA"/>
</dbReference>
<accession>A0ABW1SSM6</accession>